<name>A0A0R3WLU9_HYDTA</name>
<dbReference type="AlphaFoldDB" id="A0A0R3WLU9"/>
<dbReference type="WBParaSite" id="TTAC_0000173701-mRNA-1">
    <property type="protein sequence ID" value="TTAC_0000173701-mRNA-1"/>
    <property type="gene ID" value="TTAC_0000173701"/>
</dbReference>
<dbReference type="EMBL" id="UYWX01000470">
    <property type="protein sequence ID" value="VDM18445.1"/>
    <property type="molecule type" value="Genomic_DNA"/>
</dbReference>
<keyword evidence="2" id="KW-1185">Reference proteome</keyword>
<sequence length="232" mass="26503">MFFVCFQLAAPLADNDNASDSFYCIKDSPLLNNLFGQYVEESIYVKKSHDCSKFQMACLKCFQQAHLEANSSTNLIWRERRENCNRRIKCYNTPGCLGYYSPPCYPDDHQEVPENGTCVKEYELNLHYLRSIQRTKGMLQSDQSESVQTQGDIRMKAVQVSRPFLYSTSNWRSAGCDLDIGNFMNEDEVLYGATLSPALRLSQSKEKPQPFAYVIANDRNNKLGIKILLNGV</sequence>
<protein>
    <submittedName>
        <fullName evidence="3">MANSC domain-containing protein</fullName>
    </submittedName>
</protein>
<evidence type="ECO:0000313" key="2">
    <source>
        <dbReference type="Proteomes" id="UP000274429"/>
    </source>
</evidence>
<accession>A0A0R3WLU9</accession>
<evidence type="ECO:0000313" key="1">
    <source>
        <dbReference type="EMBL" id="VDM18445.1"/>
    </source>
</evidence>
<evidence type="ECO:0000313" key="3">
    <source>
        <dbReference type="WBParaSite" id="TTAC_0000173701-mRNA-1"/>
    </source>
</evidence>
<reference evidence="3" key="1">
    <citation type="submission" date="2017-02" db="UniProtKB">
        <authorList>
            <consortium name="WormBaseParasite"/>
        </authorList>
    </citation>
    <scope>IDENTIFICATION</scope>
</reference>
<reference evidence="1 2" key="2">
    <citation type="submission" date="2018-11" db="EMBL/GenBank/DDBJ databases">
        <authorList>
            <consortium name="Pathogen Informatics"/>
        </authorList>
    </citation>
    <scope>NUCLEOTIDE SEQUENCE [LARGE SCALE GENOMIC DNA]</scope>
</reference>
<dbReference type="STRING" id="6205.A0A0R3WLU9"/>
<organism evidence="3">
    <name type="scientific">Hydatigena taeniaeformis</name>
    <name type="common">Feline tapeworm</name>
    <name type="synonym">Taenia taeniaeformis</name>
    <dbReference type="NCBI Taxonomy" id="6205"/>
    <lineage>
        <taxon>Eukaryota</taxon>
        <taxon>Metazoa</taxon>
        <taxon>Spiralia</taxon>
        <taxon>Lophotrochozoa</taxon>
        <taxon>Platyhelminthes</taxon>
        <taxon>Cestoda</taxon>
        <taxon>Eucestoda</taxon>
        <taxon>Cyclophyllidea</taxon>
        <taxon>Taeniidae</taxon>
        <taxon>Hydatigera</taxon>
    </lineage>
</organism>
<proteinExistence type="predicted"/>
<dbReference type="Proteomes" id="UP000274429">
    <property type="component" value="Unassembled WGS sequence"/>
</dbReference>
<gene>
    <name evidence="1" type="ORF">TTAC_LOCUS1724</name>
</gene>
<dbReference type="OrthoDB" id="6247498at2759"/>